<evidence type="ECO:0000259" key="6">
    <source>
        <dbReference type="PROSITE" id="PS51900"/>
    </source>
</evidence>
<dbReference type="CDD" id="cd01189">
    <property type="entry name" value="INT_ICEBs1_C_like"/>
    <property type="match status" value="1"/>
</dbReference>
<dbReference type="GO" id="GO:0006310">
    <property type="term" value="P:DNA recombination"/>
    <property type="evidence" value="ECO:0007669"/>
    <property type="project" value="UniProtKB-KW"/>
</dbReference>
<sequence>MSKTRYTGVTRDDKTGKYTYYFKAGVDLATGKPYQERRRGFQTAKEAFEARTRALNKVHQKGGIKHTQWTFKQFMDEVFIPNYYATTSPDLERRRQIIFDEFIQYFGKKKPREITTYDVINYRNSLLEKYSNSYARNKMILLNQVLKTAKKYGLIFHEIPTSNISPIPITKKHIDFWTKDEFQKVIQSLDKESYFEHFIYTLLWLYYFTGMRVNEATALYWEDVDFEKKTLAINHNLQYINRENWERRNKLKTESSRRTIGLDDNTLKVLKEWKERQEKVDKIPFILSPDGVPYRKRSIRDQILKYSKRAGVKYIQPKGLRHSHASLLINEYNVNALYIQRRLGHADVKTTLSIYSHLYPNADTELTDKLNLISNDFIN</sequence>
<proteinExistence type="inferred from homology"/>
<feature type="domain" description="Core-binding (CB)" evidence="6">
    <location>
        <begin position="69"/>
        <end position="150"/>
    </location>
</feature>
<dbReference type="InterPro" id="IPR013762">
    <property type="entry name" value="Integrase-like_cat_sf"/>
</dbReference>
<name>A0A0B7GPY8_STRSA</name>
<dbReference type="PROSITE" id="PS51900">
    <property type="entry name" value="CB"/>
    <property type="match status" value="1"/>
</dbReference>
<evidence type="ECO:0000256" key="4">
    <source>
        <dbReference type="PROSITE-ProRule" id="PRU01248"/>
    </source>
</evidence>
<dbReference type="SUPFAM" id="SSF56349">
    <property type="entry name" value="DNA breaking-rejoining enzymes"/>
    <property type="match status" value="1"/>
</dbReference>
<dbReference type="InterPro" id="IPR010998">
    <property type="entry name" value="Integrase_recombinase_N"/>
</dbReference>
<dbReference type="PANTHER" id="PTHR30349">
    <property type="entry name" value="PHAGE INTEGRASE-RELATED"/>
    <property type="match status" value="1"/>
</dbReference>
<evidence type="ECO:0000256" key="2">
    <source>
        <dbReference type="ARBA" id="ARBA00023125"/>
    </source>
</evidence>
<dbReference type="InterPro" id="IPR050090">
    <property type="entry name" value="Tyrosine_recombinase_XerCD"/>
</dbReference>
<dbReference type="InterPro" id="IPR011010">
    <property type="entry name" value="DNA_brk_join_enz"/>
</dbReference>
<gene>
    <name evidence="7" type="ORF">SSV_1553</name>
</gene>
<protein>
    <submittedName>
        <fullName evidence="7">Putative integrase</fullName>
    </submittedName>
</protein>
<dbReference type="Gene3D" id="1.10.443.10">
    <property type="entry name" value="Intergrase catalytic core"/>
    <property type="match status" value="1"/>
</dbReference>
<evidence type="ECO:0000313" key="8">
    <source>
        <dbReference type="Proteomes" id="UP000183504"/>
    </source>
</evidence>
<evidence type="ECO:0000259" key="5">
    <source>
        <dbReference type="PROSITE" id="PS51898"/>
    </source>
</evidence>
<keyword evidence="2 4" id="KW-0238">DNA-binding</keyword>
<evidence type="ECO:0000313" key="7">
    <source>
        <dbReference type="EMBL" id="CEL90845.1"/>
    </source>
</evidence>
<evidence type="ECO:0000256" key="1">
    <source>
        <dbReference type="ARBA" id="ARBA00008857"/>
    </source>
</evidence>
<dbReference type="AlphaFoldDB" id="A0A0B7GPY8"/>
<dbReference type="PROSITE" id="PS51898">
    <property type="entry name" value="TYR_RECOMBINASE"/>
    <property type="match status" value="1"/>
</dbReference>
<organism evidence="7 8">
    <name type="scientific">Streptococcus sanguinis</name>
    <dbReference type="NCBI Taxonomy" id="1305"/>
    <lineage>
        <taxon>Bacteria</taxon>
        <taxon>Bacillati</taxon>
        <taxon>Bacillota</taxon>
        <taxon>Bacilli</taxon>
        <taxon>Lactobacillales</taxon>
        <taxon>Streptococcaceae</taxon>
        <taxon>Streptococcus</taxon>
    </lineage>
</organism>
<dbReference type="GO" id="GO:0003677">
    <property type="term" value="F:DNA binding"/>
    <property type="evidence" value="ECO:0007669"/>
    <property type="project" value="UniProtKB-UniRule"/>
</dbReference>
<dbReference type="InterPro" id="IPR044068">
    <property type="entry name" value="CB"/>
</dbReference>
<dbReference type="Proteomes" id="UP000183504">
    <property type="component" value="Unassembled WGS sequence"/>
</dbReference>
<keyword evidence="3" id="KW-0233">DNA recombination</keyword>
<dbReference type="RefSeq" id="WP_072074373.1">
    <property type="nucleotide sequence ID" value="NZ_CDMW01000001.1"/>
</dbReference>
<dbReference type="PANTHER" id="PTHR30349:SF64">
    <property type="entry name" value="PROPHAGE INTEGRASE INTD-RELATED"/>
    <property type="match status" value="1"/>
</dbReference>
<dbReference type="Pfam" id="PF00589">
    <property type="entry name" value="Phage_integrase"/>
    <property type="match status" value="1"/>
</dbReference>
<comment type="similarity">
    <text evidence="1">Belongs to the 'phage' integrase family.</text>
</comment>
<dbReference type="Gene3D" id="1.10.150.130">
    <property type="match status" value="1"/>
</dbReference>
<feature type="domain" description="Tyr recombinase" evidence="5">
    <location>
        <begin position="172"/>
        <end position="368"/>
    </location>
</feature>
<reference evidence="7 8" key="1">
    <citation type="submission" date="2015-01" db="EMBL/GenBank/DDBJ databases">
        <authorList>
            <person name="Pelicic Vladimir"/>
        </authorList>
    </citation>
    <scope>NUCLEOTIDE SEQUENCE [LARGE SCALE GENOMIC DNA]</scope>
    <source>
        <strain evidence="7 8">2908</strain>
    </source>
</reference>
<accession>A0A0B7GPY8</accession>
<dbReference type="InterPro" id="IPR002104">
    <property type="entry name" value="Integrase_catalytic"/>
</dbReference>
<dbReference type="GO" id="GO:0015074">
    <property type="term" value="P:DNA integration"/>
    <property type="evidence" value="ECO:0007669"/>
    <property type="project" value="InterPro"/>
</dbReference>
<evidence type="ECO:0000256" key="3">
    <source>
        <dbReference type="ARBA" id="ARBA00023172"/>
    </source>
</evidence>
<dbReference type="EMBL" id="CDMW01000001">
    <property type="protein sequence ID" value="CEL90845.1"/>
    <property type="molecule type" value="Genomic_DNA"/>
</dbReference>